<dbReference type="InterPro" id="IPR020843">
    <property type="entry name" value="ER"/>
</dbReference>
<dbReference type="InterPro" id="IPR013149">
    <property type="entry name" value="ADH-like_C"/>
</dbReference>
<dbReference type="InterPro" id="IPR011032">
    <property type="entry name" value="GroES-like_sf"/>
</dbReference>
<keyword evidence="5" id="KW-1185">Reference proteome</keyword>
<dbReference type="CDD" id="cd05282">
    <property type="entry name" value="ETR_like"/>
    <property type="match status" value="1"/>
</dbReference>
<dbReference type="SMART" id="SM00829">
    <property type="entry name" value="PKS_ER"/>
    <property type="match status" value="1"/>
</dbReference>
<dbReference type="Gene3D" id="3.40.50.720">
    <property type="entry name" value="NAD(P)-binding Rossmann-like Domain"/>
    <property type="match status" value="1"/>
</dbReference>
<dbReference type="InterPro" id="IPR013154">
    <property type="entry name" value="ADH-like_N"/>
</dbReference>
<protein>
    <submittedName>
        <fullName evidence="4">Alcohol dehydrogenase</fullName>
    </submittedName>
</protein>
<name>A0A917D3P8_9BACI</name>
<dbReference type="AlphaFoldDB" id="A0A917D3P8"/>
<sequence>MQIKYLVCNEFGNPKDVLQLAQKPMVTLASQELYVRMLACPINPSDLIPLRGSYAHRVRLPITPGYEGVGIVEAVGDDVSSQLIGQHVLPLRGEGTWQEMVKVHVDYTVPVPNDMAIITASQLYINPLTAWVVCTEVLSLKPHHTVAINACGSSLGRIFAQLAHIIGFTLIAIVRNERHTNELLAFGATHVINATTENIHETIMALTHHQGVDAAIDSIGGETGTNLAFGVKAKGDFITLGLLSGQQVNWARIANDTTVNTTVFHLRHWNRQTSVAKWQATFQIVVALVESGKIKLYTEGKQYSFSQIAQAIDAVNSGEQGKVFLIGNV</sequence>
<keyword evidence="1" id="KW-0521">NADP</keyword>
<evidence type="ECO:0000313" key="5">
    <source>
        <dbReference type="Proteomes" id="UP000616608"/>
    </source>
</evidence>
<dbReference type="PANTHER" id="PTHR48106">
    <property type="entry name" value="QUINONE OXIDOREDUCTASE PIG3-RELATED"/>
    <property type="match status" value="1"/>
</dbReference>
<proteinExistence type="predicted"/>
<evidence type="ECO:0000256" key="2">
    <source>
        <dbReference type="ARBA" id="ARBA00023002"/>
    </source>
</evidence>
<dbReference type="PANTHER" id="PTHR48106:SF2">
    <property type="entry name" value="ZN2+-BINDING DEHYDROGENASE"/>
    <property type="match status" value="1"/>
</dbReference>
<evidence type="ECO:0000256" key="1">
    <source>
        <dbReference type="ARBA" id="ARBA00022857"/>
    </source>
</evidence>
<dbReference type="Proteomes" id="UP000616608">
    <property type="component" value="Unassembled WGS sequence"/>
</dbReference>
<dbReference type="RefSeq" id="WP_188613016.1">
    <property type="nucleotide sequence ID" value="NZ_BMJT01000001.1"/>
</dbReference>
<dbReference type="InterPro" id="IPR036291">
    <property type="entry name" value="NAD(P)-bd_dom_sf"/>
</dbReference>
<dbReference type="EMBL" id="BMJT01000001">
    <property type="protein sequence ID" value="GGG10120.1"/>
    <property type="molecule type" value="Genomic_DNA"/>
</dbReference>
<organism evidence="4 5">
    <name type="scientific">Lysinibacillus alkalisoli</name>
    <dbReference type="NCBI Taxonomy" id="1911548"/>
    <lineage>
        <taxon>Bacteria</taxon>
        <taxon>Bacillati</taxon>
        <taxon>Bacillota</taxon>
        <taxon>Bacilli</taxon>
        <taxon>Bacillales</taxon>
        <taxon>Bacillaceae</taxon>
        <taxon>Lysinibacillus</taxon>
    </lineage>
</organism>
<reference evidence="4" key="2">
    <citation type="submission" date="2020-09" db="EMBL/GenBank/DDBJ databases">
        <authorList>
            <person name="Sun Q."/>
            <person name="Zhou Y."/>
        </authorList>
    </citation>
    <scope>NUCLEOTIDE SEQUENCE</scope>
    <source>
        <strain evidence="4">CGMCC 1.15760</strain>
    </source>
</reference>
<dbReference type="GO" id="GO:0070402">
    <property type="term" value="F:NADPH binding"/>
    <property type="evidence" value="ECO:0007669"/>
    <property type="project" value="TreeGrafter"/>
</dbReference>
<evidence type="ECO:0000313" key="4">
    <source>
        <dbReference type="EMBL" id="GGG10120.1"/>
    </source>
</evidence>
<dbReference type="Pfam" id="PF00107">
    <property type="entry name" value="ADH_zinc_N"/>
    <property type="match status" value="1"/>
</dbReference>
<comment type="caution">
    <text evidence="4">The sequence shown here is derived from an EMBL/GenBank/DDBJ whole genome shotgun (WGS) entry which is preliminary data.</text>
</comment>
<dbReference type="Pfam" id="PF08240">
    <property type="entry name" value="ADH_N"/>
    <property type="match status" value="1"/>
</dbReference>
<dbReference type="Gene3D" id="3.90.180.10">
    <property type="entry name" value="Medium-chain alcohol dehydrogenases, catalytic domain"/>
    <property type="match status" value="1"/>
</dbReference>
<dbReference type="SUPFAM" id="SSF51735">
    <property type="entry name" value="NAD(P)-binding Rossmann-fold domains"/>
    <property type="match status" value="1"/>
</dbReference>
<gene>
    <name evidence="4" type="ORF">GCM10007425_00600</name>
</gene>
<dbReference type="SUPFAM" id="SSF50129">
    <property type="entry name" value="GroES-like"/>
    <property type="match status" value="1"/>
</dbReference>
<keyword evidence="2" id="KW-0560">Oxidoreductase</keyword>
<feature type="domain" description="Enoyl reductase (ER)" evidence="3">
    <location>
        <begin position="13"/>
        <end position="325"/>
    </location>
</feature>
<evidence type="ECO:0000259" key="3">
    <source>
        <dbReference type="SMART" id="SM00829"/>
    </source>
</evidence>
<dbReference type="GO" id="GO:0016651">
    <property type="term" value="F:oxidoreductase activity, acting on NAD(P)H"/>
    <property type="evidence" value="ECO:0007669"/>
    <property type="project" value="TreeGrafter"/>
</dbReference>
<reference evidence="4" key="1">
    <citation type="journal article" date="2014" name="Int. J. Syst. Evol. Microbiol.">
        <title>Complete genome sequence of Corynebacterium casei LMG S-19264T (=DSM 44701T), isolated from a smear-ripened cheese.</title>
        <authorList>
            <consortium name="US DOE Joint Genome Institute (JGI-PGF)"/>
            <person name="Walter F."/>
            <person name="Albersmeier A."/>
            <person name="Kalinowski J."/>
            <person name="Ruckert C."/>
        </authorList>
    </citation>
    <scope>NUCLEOTIDE SEQUENCE</scope>
    <source>
        <strain evidence="4">CGMCC 1.15760</strain>
    </source>
</reference>
<accession>A0A917D3P8</accession>